<feature type="domain" description="Transposase IS116/IS110/IS902 C-terminal" evidence="3">
    <location>
        <begin position="208"/>
        <end position="293"/>
    </location>
</feature>
<feature type="domain" description="Transposase IS110-like N-terminal" evidence="2">
    <location>
        <begin position="7"/>
        <end position="161"/>
    </location>
</feature>
<dbReference type="PANTHER" id="PTHR33055">
    <property type="entry name" value="TRANSPOSASE FOR INSERTION SEQUENCE ELEMENT IS1111A"/>
    <property type="match status" value="1"/>
</dbReference>
<dbReference type="EMBL" id="FQWF01000011">
    <property type="protein sequence ID" value="SHG87887.1"/>
    <property type="molecule type" value="Genomic_DNA"/>
</dbReference>
<dbReference type="STRING" id="229205.SAMN05444372_11141"/>
<dbReference type="NCBIfam" id="NF033542">
    <property type="entry name" value="transpos_IS110"/>
    <property type="match status" value="1"/>
</dbReference>
<proteinExistence type="predicted"/>
<dbReference type="Proteomes" id="UP000184020">
    <property type="component" value="Unassembled WGS sequence"/>
</dbReference>
<dbReference type="RefSeq" id="WP_073020756.1">
    <property type="nucleotide sequence ID" value="NZ_FQWF01000011.1"/>
</dbReference>
<dbReference type="GO" id="GO:0006313">
    <property type="term" value="P:DNA transposition"/>
    <property type="evidence" value="ECO:0007669"/>
    <property type="project" value="InterPro"/>
</dbReference>
<dbReference type="OrthoDB" id="964423at2"/>
<dbReference type="InterPro" id="IPR003346">
    <property type="entry name" value="Transposase_20"/>
</dbReference>
<evidence type="ECO:0000259" key="2">
    <source>
        <dbReference type="Pfam" id="PF01548"/>
    </source>
</evidence>
<sequence length="386" mass="43993">MNLKYSVGLDVSSKKINACMSVIDEKQKVVVKSSTIICNTLKGFATLEEWIIKQKKEAIPVVVCMEATGIYHENCAYYLHGKDFNVSIILPNKAKKYLEAIGLKSKNDSIDAKGLSQMGAEQCLEFWEPMGTFFYELRLLTRQHQNVTELKTVLKNQLSALSYAMHHLDAVNNQLEQTIILFETQLKELDKEIKAHLKSNNEVHEKAENILKMKGLGILTLSTVLAETNGFTLFNNYKQLVSYAGYDVVEAQSGTRVGKTKISKRGNSRIRRALHMPSLVVIQCKVKPFKDLYDRTYEKHAIKMKSYVAVQKKLLIMIYHLWNKNEVYDANYQLNIQEEEQKFSLGQLASEKTQLQKNSPNLEIEATQGKHPVNYRKKLPLGAANI</sequence>
<evidence type="ECO:0000313" key="4">
    <source>
        <dbReference type="EMBL" id="SHG87887.1"/>
    </source>
</evidence>
<keyword evidence="5" id="KW-1185">Reference proteome</keyword>
<accession>A0A1M5NEK1</accession>
<evidence type="ECO:0000259" key="3">
    <source>
        <dbReference type="Pfam" id="PF02371"/>
    </source>
</evidence>
<dbReference type="AlphaFoldDB" id="A0A1M5NEK1"/>
<organism evidence="4 5">
    <name type="scientific">Flavobacterium micromati</name>
    <dbReference type="NCBI Taxonomy" id="229205"/>
    <lineage>
        <taxon>Bacteria</taxon>
        <taxon>Pseudomonadati</taxon>
        <taxon>Bacteroidota</taxon>
        <taxon>Flavobacteriia</taxon>
        <taxon>Flavobacteriales</taxon>
        <taxon>Flavobacteriaceae</taxon>
        <taxon>Flavobacterium</taxon>
    </lineage>
</organism>
<dbReference type="InterPro" id="IPR002525">
    <property type="entry name" value="Transp_IS110-like_N"/>
</dbReference>
<feature type="coiled-coil region" evidence="1">
    <location>
        <begin position="172"/>
        <end position="206"/>
    </location>
</feature>
<dbReference type="GO" id="GO:0003677">
    <property type="term" value="F:DNA binding"/>
    <property type="evidence" value="ECO:0007669"/>
    <property type="project" value="InterPro"/>
</dbReference>
<dbReference type="GO" id="GO:0004803">
    <property type="term" value="F:transposase activity"/>
    <property type="evidence" value="ECO:0007669"/>
    <property type="project" value="InterPro"/>
</dbReference>
<keyword evidence="1" id="KW-0175">Coiled coil</keyword>
<gene>
    <name evidence="4" type="ORF">SAMN05444372_11141</name>
</gene>
<dbReference type="Pfam" id="PF02371">
    <property type="entry name" value="Transposase_20"/>
    <property type="match status" value="1"/>
</dbReference>
<dbReference type="PANTHER" id="PTHR33055:SF13">
    <property type="entry name" value="TRANSPOSASE"/>
    <property type="match status" value="1"/>
</dbReference>
<name>A0A1M5NEK1_9FLAO</name>
<evidence type="ECO:0000313" key="5">
    <source>
        <dbReference type="Proteomes" id="UP000184020"/>
    </source>
</evidence>
<evidence type="ECO:0000256" key="1">
    <source>
        <dbReference type="SAM" id="Coils"/>
    </source>
</evidence>
<dbReference type="InterPro" id="IPR047650">
    <property type="entry name" value="Transpos_IS110"/>
</dbReference>
<protein>
    <submittedName>
        <fullName evidence="4">Transposase</fullName>
    </submittedName>
</protein>
<reference evidence="5" key="1">
    <citation type="submission" date="2016-11" db="EMBL/GenBank/DDBJ databases">
        <authorList>
            <person name="Varghese N."/>
            <person name="Submissions S."/>
        </authorList>
    </citation>
    <scope>NUCLEOTIDE SEQUENCE [LARGE SCALE GENOMIC DNA]</scope>
    <source>
        <strain evidence="5">DSM 17659</strain>
    </source>
</reference>
<dbReference type="Pfam" id="PF01548">
    <property type="entry name" value="DEDD_Tnp_IS110"/>
    <property type="match status" value="1"/>
</dbReference>